<protein>
    <submittedName>
        <fullName evidence="2">Uncharacterized protein</fullName>
    </submittedName>
</protein>
<organism evidence="2 3">
    <name type="scientific">Brevibacillus agri</name>
    <dbReference type="NCBI Taxonomy" id="51101"/>
    <lineage>
        <taxon>Bacteria</taxon>
        <taxon>Bacillati</taxon>
        <taxon>Bacillota</taxon>
        <taxon>Bacilli</taxon>
        <taxon>Bacillales</taxon>
        <taxon>Paenibacillaceae</taxon>
        <taxon>Brevibacillus</taxon>
    </lineage>
</organism>
<evidence type="ECO:0000313" key="2">
    <source>
        <dbReference type="EMBL" id="RNB58206.1"/>
    </source>
</evidence>
<reference evidence="2 3" key="1">
    <citation type="submission" date="2018-10" db="EMBL/GenBank/DDBJ databases">
        <title>Phylogenomics of Brevibacillus.</title>
        <authorList>
            <person name="Dunlap C."/>
        </authorList>
    </citation>
    <scope>NUCLEOTIDE SEQUENCE [LARGE SCALE GENOMIC DNA]</scope>
    <source>
        <strain evidence="2 3">NRRL NRS 1219</strain>
    </source>
</reference>
<dbReference type="EMBL" id="RHHN01000018">
    <property type="protein sequence ID" value="RNB58206.1"/>
    <property type="molecule type" value="Genomic_DNA"/>
</dbReference>
<feature type="region of interest" description="Disordered" evidence="1">
    <location>
        <begin position="1"/>
        <end position="30"/>
    </location>
</feature>
<proteinExistence type="predicted"/>
<accession>A0A3M8B445</accession>
<evidence type="ECO:0000256" key="1">
    <source>
        <dbReference type="SAM" id="MobiDB-lite"/>
    </source>
</evidence>
<comment type="caution">
    <text evidence="2">The sequence shown here is derived from an EMBL/GenBank/DDBJ whole genome shotgun (WGS) entry which is preliminary data.</text>
</comment>
<name>A0A3M8B445_9BACL</name>
<sequence length="90" mass="10175">MPNHARKRPSEMRPEHPAKQIAPGSRRVLPGLPVTAAQSGFCLMHACRRKQQEWHRGSTTSRLFYPGDAEVFLFSFASLKLFPILKGESQ</sequence>
<dbReference type="Proteomes" id="UP000276178">
    <property type="component" value="Unassembled WGS sequence"/>
</dbReference>
<dbReference type="AlphaFoldDB" id="A0A3M8B445"/>
<evidence type="ECO:0000313" key="3">
    <source>
        <dbReference type="Proteomes" id="UP000276178"/>
    </source>
</evidence>
<gene>
    <name evidence="2" type="ORF">EB820_05510</name>
</gene>
<feature type="compositionally biased region" description="Basic and acidic residues" evidence="1">
    <location>
        <begin position="8"/>
        <end position="18"/>
    </location>
</feature>